<evidence type="ECO:0000259" key="1">
    <source>
        <dbReference type="Pfam" id="PF21818"/>
    </source>
</evidence>
<proteinExistence type="predicted"/>
<gene>
    <name evidence="2" type="ORF">C486_00045</name>
</gene>
<comment type="caution">
    <text evidence="2">The sequence shown here is derived from an EMBL/GenBank/DDBJ whole genome shotgun (WGS) entry which is preliminary data.</text>
</comment>
<name>L9ZGE9_9EURY</name>
<evidence type="ECO:0000313" key="3">
    <source>
        <dbReference type="Proteomes" id="UP000011592"/>
    </source>
</evidence>
<dbReference type="EMBL" id="AOIJ01000005">
    <property type="protein sequence ID" value="ELY85414.1"/>
    <property type="molecule type" value="Genomic_DNA"/>
</dbReference>
<dbReference type="Proteomes" id="UP000011592">
    <property type="component" value="Unassembled WGS sequence"/>
</dbReference>
<dbReference type="InterPro" id="IPR049251">
    <property type="entry name" value="DUF6884"/>
</dbReference>
<accession>L9ZGE9</accession>
<organism evidence="2 3">
    <name type="scientific">Natrinema gari JCM 14663</name>
    <dbReference type="NCBI Taxonomy" id="1230459"/>
    <lineage>
        <taxon>Archaea</taxon>
        <taxon>Methanobacteriati</taxon>
        <taxon>Methanobacteriota</taxon>
        <taxon>Stenosarchaea group</taxon>
        <taxon>Halobacteria</taxon>
        <taxon>Halobacteriales</taxon>
        <taxon>Natrialbaceae</taxon>
        <taxon>Natrinema</taxon>
    </lineage>
</organism>
<dbReference type="PATRIC" id="fig|1230459.4.peg.6"/>
<dbReference type="RefSeq" id="WP_008451502.1">
    <property type="nucleotide sequence ID" value="NZ_AOIJ01000005.1"/>
</dbReference>
<keyword evidence="3" id="KW-1185">Reference proteome</keyword>
<protein>
    <recommendedName>
        <fullName evidence="1">DUF6884 domain-containing protein</fullName>
    </recommendedName>
</protein>
<sequence>MNRPTVCTVVSCGETKQDLPAGETVPARELYDSSVHPCKDRYARHSEAYYIMSAEYGLVRHDTELAYYDRSLDELPEAGVRAWSHDVARDLERVLSDGEFDAVVLIGSETYVGALRSHFDRLPAAVLTPWQTNDDVTGVGRGMSWCNDESRWPENIDSLEEIGEVVSPAPREV</sequence>
<dbReference type="AlphaFoldDB" id="L9ZGE9"/>
<feature type="domain" description="DUF6884" evidence="1">
    <location>
        <begin position="9"/>
        <end position="131"/>
    </location>
</feature>
<dbReference type="Pfam" id="PF21818">
    <property type="entry name" value="DUF6884"/>
    <property type="match status" value="1"/>
</dbReference>
<reference evidence="2 3" key="1">
    <citation type="journal article" date="2014" name="PLoS Genet.">
        <title>Phylogenetically driven sequencing of extremely halophilic archaea reveals strategies for static and dynamic osmo-response.</title>
        <authorList>
            <person name="Becker E.A."/>
            <person name="Seitzer P.M."/>
            <person name="Tritt A."/>
            <person name="Larsen D."/>
            <person name="Krusor M."/>
            <person name="Yao A.I."/>
            <person name="Wu D."/>
            <person name="Madern D."/>
            <person name="Eisen J.A."/>
            <person name="Darling A.E."/>
            <person name="Facciotti M.T."/>
        </authorList>
    </citation>
    <scope>NUCLEOTIDE SEQUENCE [LARGE SCALE GENOMIC DNA]</scope>
    <source>
        <strain evidence="2 3">JCM 14663</strain>
    </source>
</reference>
<evidence type="ECO:0000313" key="2">
    <source>
        <dbReference type="EMBL" id="ELY85414.1"/>
    </source>
</evidence>